<evidence type="ECO:0000256" key="10">
    <source>
        <dbReference type="ARBA" id="ARBA00047899"/>
    </source>
</evidence>
<evidence type="ECO:0000256" key="13">
    <source>
        <dbReference type="ARBA" id="ARBA00073811"/>
    </source>
</evidence>
<keyword evidence="4" id="KW-0963">Cytoplasm</keyword>
<comment type="similarity">
    <text evidence="2">Belongs to the protein kinase superfamily. STE Ser/Thr protein kinase family. STE20 subfamily.</text>
</comment>
<feature type="compositionally biased region" description="Polar residues" evidence="15">
    <location>
        <begin position="29"/>
        <end position="42"/>
    </location>
</feature>
<dbReference type="Gene3D" id="1.10.510.10">
    <property type="entry name" value="Transferase(Phosphotransferase) domain 1"/>
    <property type="match status" value="1"/>
</dbReference>
<evidence type="ECO:0000256" key="12">
    <source>
        <dbReference type="ARBA" id="ARBA00054203"/>
    </source>
</evidence>
<dbReference type="SMART" id="SM00285">
    <property type="entry name" value="PBD"/>
    <property type="match status" value="1"/>
</dbReference>
<feature type="region of interest" description="Disordered" evidence="15">
    <location>
        <begin position="559"/>
        <end position="876"/>
    </location>
</feature>
<dbReference type="PANTHER" id="PTHR45832">
    <property type="entry name" value="SERINE/THREONINE-PROTEIN KINASE SAMKA-RELATED-RELATED"/>
    <property type="match status" value="1"/>
</dbReference>
<feature type="compositionally biased region" description="Polar residues" evidence="15">
    <location>
        <begin position="729"/>
        <end position="747"/>
    </location>
</feature>
<feature type="compositionally biased region" description="Polar residues" evidence="15">
    <location>
        <begin position="568"/>
        <end position="597"/>
    </location>
</feature>
<dbReference type="SMART" id="SM00220">
    <property type="entry name" value="S_TKc"/>
    <property type="match status" value="1"/>
</dbReference>
<evidence type="ECO:0000259" key="17">
    <source>
        <dbReference type="PROSITE" id="PS50108"/>
    </source>
</evidence>
<evidence type="ECO:0000256" key="8">
    <source>
        <dbReference type="ARBA" id="ARBA00022777"/>
    </source>
</evidence>
<dbReference type="Gene3D" id="3.90.810.10">
    <property type="entry name" value="CRIB domain"/>
    <property type="match status" value="1"/>
</dbReference>
<keyword evidence="5" id="KW-0723">Serine/threonine-protein kinase</keyword>
<dbReference type="CDD" id="cd06614">
    <property type="entry name" value="STKc_PAK"/>
    <property type="match status" value="1"/>
</dbReference>
<feature type="compositionally biased region" description="Polar residues" evidence="15">
    <location>
        <begin position="615"/>
        <end position="636"/>
    </location>
</feature>
<feature type="domain" description="CRIB" evidence="17">
    <location>
        <begin position="490"/>
        <end position="503"/>
    </location>
</feature>
<dbReference type="GO" id="GO:0000165">
    <property type="term" value="P:MAPK cascade"/>
    <property type="evidence" value="ECO:0007669"/>
    <property type="project" value="UniProtKB-ARBA"/>
</dbReference>
<evidence type="ECO:0000256" key="9">
    <source>
        <dbReference type="ARBA" id="ARBA00022840"/>
    </source>
</evidence>
<feature type="compositionally biased region" description="Polar residues" evidence="15">
    <location>
        <begin position="671"/>
        <end position="683"/>
    </location>
</feature>
<feature type="compositionally biased region" description="Polar residues" evidence="15">
    <location>
        <begin position="183"/>
        <end position="192"/>
    </location>
</feature>
<dbReference type="PROSITE" id="PS50011">
    <property type="entry name" value="PROTEIN_KINASE_DOM"/>
    <property type="match status" value="1"/>
</dbReference>
<dbReference type="FunFam" id="1.10.510.10:FF:000011">
    <property type="entry name" value="Non-specific serine/threonine protein kinase"/>
    <property type="match status" value="1"/>
</dbReference>
<dbReference type="SUPFAM" id="SSF56112">
    <property type="entry name" value="Protein kinase-like (PK-like)"/>
    <property type="match status" value="1"/>
</dbReference>
<dbReference type="EMBL" id="JABWAB010000006">
    <property type="protein sequence ID" value="KAF6048851.1"/>
    <property type="molecule type" value="Genomic_DNA"/>
</dbReference>
<feature type="compositionally biased region" description="Basic and acidic residues" evidence="15">
    <location>
        <begin position="149"/>
        <end position="171"/>
    </location>
</feature>
<comment type="subcellular location">
    <subcellularLocation>
        <location evidence="1">Cytoplasm</location>
    </subcellularLocation>
</comment>
<dbReference type="EC" id="2.7.11.1" evidence="3"/>
<sequence length="1194" mass="131831">MSSNHQSLSDSNETQGAESAHTGEHHANVTKNDSSHDIQYSPSEEETILQQPRHVLQSSNNGSQLSLGSPMQDRMAQFETDEISSENGPSQEPLHNENGIADESELRSSVHEGHQSTEEEHEYDSTGVSQMQGMPLRVPGTFDVSGLKGENDKEEEYKQLRETINKSESKDSIGQGIFEGISQRDTNSNLALNESADAITEEGESEHNNAVQIGDVTTEQVEDEKEISPDDSAFSTASYYKLQREEDPLHSDNAQQTETSTPEVDTQSQTYKPTLDPGKPTHFAQPPSIDINQYLNQSDEDDSSSNLVYSPNLKNELDRIPTIENENIDDIPPMNPLRYQHQFNQTPSMEPEKPVDQNRNVSSMEPEKPADQSRNVSSTSTVVRTPKEDTGVKAARGNQSTVHNQTAAITPVPPSATKFPSYSNASTTSTLVNSSNGTFPTTNLSMGLNKQSPKTEKKKNKMREVFSSMFGKSKTSVAPAPPSPELNMKISTPFNAKHVAHVGVDDDGSYTGLPVEWERLLAASGITKKEQEQHPQAMMDIVAFYQDSNENPDDHAFQKFGVNKNKSDSSGSENFENTPPATPSTESRSPQRVSTTSLDKENYSDTPKQGRVSPNKAQSQTSQQATPNIHQETQFIPSRPAPKPPSTPGSAQNVNRTPTSQKQGLDHTPRQPRTSPPNQTNSPGYLEKKTLSQKSVKSLRAQTNGGIDKFSNIPAPPPPPSNIPKSKSHSASLSNRIKPATTGSTTAPIAPTPQFDDLNVPKQRKNEFTSHRAPPPPPVPVHQSIPPRSDPQQALANATAPTTSSSQKEGQQSKFQEAQKRLREQKAREIEEIQKRQQAKKLEQQNQEQLDKSTSQSNIDPNSAAPALKKSSGGTVRDAKQAALIAQKKREEKKRKNLQIITKLQSICTQGDPKELYVDLIKIGQGASGGVYIAHDVAKGNQTVAIKQMNLEQQPKKELIINEILVMKGSKHPNIVNYIDSYLVKGDLWVIMEYMEGGSLTEIVTHSVMTEGQIGAVCRETLKGLKFLHSKGVIHRDIKSDNILLDINGNIKMTDFGFCAQINELNLKRTTMVGTPYWMAPEVVSRKEYGPKVDIWSLGIMVIEMIEGEPPYLNETPLRALYLIATNGTPSLKEPEALSYDIRRFLSWCLQVDFNKRATADDLLHDKFILESDDVESLSPLVKIARMKKATEQD</sequence>
<evidence type="ECO:0000256" key="11">
    <source>
        <dbReference type="ARBA" id="ARBA00048679"/>
    </source>
</evidence>
<dbReference type="PROSITE" id="PS00108">
    <property type="entry name" value="PROTEIN_KINASE_ST"/>
    <property type="match status" value="1"/>
</dbReference>
<feature type="compositionally biased region" description="Polar residues" evidence="15">
    <location>
        <begin position="433"/>
        <end position="452"/>
    </location>
</feature>
<evidence type="ECO:0000256" key="14">
    <source>
        <dbReference type="PROSITE-ProRule" id="PRU10141"/>
    </source>
</evidence>
<keyword evidence="9 14" id="KW-0067">ATP-binding</keyword>
<comment type="caution">
    <text evidence="18">The sequence shown here is derived from an EMBL/GenBank/DDBJ whole genome shotgun (WGS) entry which is preliminary data.</text>
</comment>
<dbReference type="PROSITE" id="PS00107">
    <property type="entry name" value="PROTEIN_KINASE_ATP"/>
    <property type="match status" value="1"/>
</dbReference>
<evidence type="ECO:0000313" key="19">
    <source>
        <dbReference type="Proteomes" id="UP000590412"/>
    </source>
</evidence>
<dbReference type="GO" id="GO:0004674">
    <property type="term" value="F:protein serine/threonine kinase activity"/>
    <property type="evidence" value="ECO:0007669"/>
    <property type="project" value="UniProtKB-KW"/>
</dbReference>
<dbReference type="CDD" id="cd01093">
    <property type="entry name" value="CRIB_PAK_like"/>
    <property type="match status" value="1"/>
</dbReference>
<feature type="compositionally biased region" description="Polar residues" evidence="15">
    <location>
        <begin position="692"/>
        <end position="705"/>
    </location>
</feature>
<comment type="catalytic activity">
    <reaction evidence="10">
        <text>L-threonyl-[protein] + ATP = O-phospho-L-threonyl-[protein] + ADP + H(+)</text>
        <dbReference type="Rhea" id="RHEA:46608"/>
        <dbReference type="Rhea" id="RHEA-COMP:11060"/>
        <dbReference type="Rhea" id="RHEA-COMP:11605"/>
        <dbReference type="ChEBI" id="CHEBI:15378"/>
        <dbReference type="ChEBI" id="CHEBI:30013"/>
        <dbReference type="ChEBI" id="CHEBI:30616"/>
        <dbReference type="ChEBI" id="CHEBI:61977"/>
        <dbReference type="ChEBI" id="CHEBI:456216"/>
        <dbReference type="EC" id="2.7.11.1"/>
    </reaction>
</comment>
<dbReference type="InterPro" id="IPR033923">
    <property type="entry name" value="PAK_BD"/>
</dbReference>
<feature type="compositionally biased region" description="Basic and acidic residues" evidence="15">
    <location>
        <begin position="104"/>
        <end position="118"/>
    </location>
</feature>
<comment type="catalytic activity">
    <reaction evidence="11">
        <text>L-seryl-[protein] + ATP = O-phospho-L-seryl-[protein] + ADP + H(+)</text>
        <dbReference type="Rhea" id="RHEA:17989"/>
        <dbReference type="Rhea" id="RHEA-COMP:9863"/>
        <dbReference type="Rhea" id="RHEA-COMP:11604"/>
        <dbReference type="ChEBI" id="CHEBI:15378"/>
        <dbReference type="ChEBI" id="CHEBI:29999"/>
        <dbReference type="ChEBI" id="CHEBI:30616"/>
        <dbReference type="ChEBI" id="CHEBI:83421"/>
        <dbReference type="ChEBI" id="CHEBI:456216"/>
        <dbReference type="EC" id="2.7.11.1"/>
    </reaction>
</comment>
<evidence type="ECO:0000256" key="1">
    <source>
        <dbReference type="ARBA" id="ARBA00004496"/>
    </source>
</evidence>
<dbReference type="Proteomes" id="UP000590412">
    <property type="component" value="Unassembled WGS sequence"/>
</dbReference>
<feature type="compositionally biased region" description="Basic and acidic residues" evidence="15">
    <location>
        <begin position="817"/>
        <end position="843"/>
    </location>
</feature>
<evidence type="ECO:0000256" key="2">
    <source>
        <dbReference type="ARBA" id="ARBA00008874"/>
    </source>
</evidence>
<feature type="domain" description="Protein kinase" evidence="16">
    <location>
        <begin position="917"/>
        <end position="1169"/>
    </location>
</feature>
<dbReference type="InterPro" id="IPR008271">
    <property type="entry name" value="Ser/Thr_kinase_AS"/>
</dbReference>
<dbReference type="GO" id="GO:0005737">
    <property type="term" value="C:cytoplasm"/>
    <property type="evidence" value="ECO:0007669"/>
    <property type="project" value="UniProtKB-SubCell"/>
</dbReference>
<gene>
    <name evidence="18" type="ORF">FOB60_004235</name>
</gene>
<protein>
    <recommendedName>
        <fullName evidence="13">Serine/threonine-protein kinase CST20</fullName>
        <ecNumber evidence="3">2.7.11.1</ecNumber>
    </recommendedName>
</protein>
<evidence type="ECO:0000256" key="15">
    <source>
        <dbReference type="SAM" id="MobiDB-lite"/>
    </source>
</evidence>
<evidence type="ECO:0000256" key="6">
    <source>
        <dbReference type="ARBA" id="ARBA00022679"/>
    </source>
</evidence>
<dbReference type="PANTHER" id="PTHR45832:SF22">
    <property type="entry name" value="SERINE_THREONINE-PROTEIN KINASE SAMKA-RELATED"/>
    <property type="match status" value="1"/>
</dbReference>
<dbReference type="InterPro" id="IPR000719">
    <property type="entry name" value="Prot_kinase_dom"/>
</dbReference>
<comment type="function">
    <text evidence="12">MAP4K component of the MAPK pathway required for the mating pheromone response, and the regulation of cell polarity and cell cycle. Phosphorylates histone H2B to form H2BS10ph. Required for hyphal formation and virulence.</text>
</comment>
<dbReference type="InterPro" id="IPR051931">
    <property type="entry name" value="PAK3-like"/>
</dbReference>
<evidence type="ECO:0000256" key="3">
    <source>
        <dbReference type="ARBA" id="ARBA00012513"/>
    </source>
</evidence>
<accession>A0A8X7NJ92</accession>
<feature type="region of interest" description="Disordered" evidence="15">
    <location>
        <begin position="433"/>
        <end position="460"/>
    </location>
</feature>
<feature type="compositionally biased region" description="Polar residues" evidence="15">
    <location>
        <begin position="790"/>
        <end position="816"/>
    </location>
</feature>
<proteinExistence type="inferred from homology"/>
<keyword evidence="6" id="KW-0808">Transferase</keyword>
<dbReference type="Gene3D" id="3.30.200.20">
    <property type="entry name" value="Phosphorylase Kinase, domain 1"/>
    <property type="match status" value="1"/>
</dbReference>
<keyword evidence="8 18" id="KW-0418">Kinase</keyword>
<evidence type="ECO:0000313" key="18">
    <source>
        <dbReference type="EMBL" id="KAF6048851.1"/>
    </source>
</evidence>
<dbReference type="GO" id="GO:0030447">
    <property type="term" value="P:filamentous growth"/>
    <property type="evidence" value="ECO:0007669"/>
    <property type="project" value="UniProtKB-ARBA"/>
</dbReference>
<dbReference type="AlphaFoldDB" id="A0A8X7NJ92"/>
<evidence type="ECO:0000256" key="5">
    <source>
        <dbReference type="ARBA" id="ARBA00022527"/>
    </source>
</evidence>
<feature type="compositionally biased region" description="Polar residues" evidence="15">
    <location>
        <begin position="252"/>
        <end position="272"/>
    </location>
</feature>
<dbReference type="InterPro" id="IPR011009">
    <property type="entry name" value="Kinase-like_dom_sf"/>
</dbReference>
<dbReference type="InterPro" id="IPR036936">
    <property type="entry name" value="CRIB_dom_sf"/>
</dbReference>
<feature type="compositionally biased region" description="Polar residues" evidence="15">
    <location>
        <begin position="651"/>
        <end position="663"/>
    </location>
</feature>
<evidence type="ECO:0000259" key="16">
    <source>
        <dbReference type="PROSITE" id="PS50011"/>
    </source>
</evidence>
<name>A0A8X7NJ92_CANPA</name>
<dbReference type="Pfam" id="PF00786">
    <property type="entry name" value="PBD"/>
    <property type="match status" value="1"/>
</dbReference>
<feature type="compositionally biased region" description="Polar residues" evidence="15">
    <location>
        <begin position="397"/>
        <end position="408"/>
    </location>
</feature>
<dbReference type="FunFam" id="3.30.200.20:FF:000385">
    <property type="entry name" value="Non-specific serine/threonine protein kinase"/>
    <property type="match status" value="1"/>
</dbReference>
<dbReference type="OrthoDB" id="248923at2759"/>
<dbReference type="GO" id="GO:0005524">
    <property type="term" value="F:ATP binding"/>
    <property type="evidence" value="ECO:0007669"/>
    <property type="project" value="UniProtKB-UniRule"/>
</dbReference>
<reference evidence="18" key="1">
    <citation type="submission" date="2020-03" db="EMBL/GenBank/DDBJ databases">
        <title>FDA dAtabase for Regulatory Grade micrObial Sequences (FDA-ARGOS): Supporting development and validation of Infectious Disease Dx tests.</title>
        <authorList>
            <person name="Campos J."/>
            <person name="Goldberg B."/>
            <person name="Tallon L."/>
            <person name="Sadzewicz L."/>
            <person name="Vavikolanu K."/>
            <person name="Mehta A."/>
            <person name="Aluvathingal J."/>
            <person name="Nadendla S."/>
            <person name="Nandy P."/>
            <person name="Geyer C."/>
            <person name="Yan Y."/>
            <person name="Sichtig H."/>
        </authorList>
    </citation>
    <scope>NUCLEOTIDE SEQUENCE [LARGE SCALE GENOMIC DNA]</scope>
    <source>
        <strain evidence="18">FDAARGOS_652</strain>
    </source>
</reference>
<dbReference type="Pfam" id="PF00069">
    <property type="entry name" value="Pkinase"/>
    <property type="match status" value="1"/>
</dbReference>
<keyword evidence="7 14" id="KW-0547">Nucleotide-binding</keyword>
<feature type="compositionally biased region" description="Polar residues" evidence="15">
    <location>
        <begin position="304"/>
        <end position="313"/>
    </location>
</feature>
<organism evidence="18 19">
    <name type="scientific">Candida parapsilosis</name>
    <name type="common">Yeast</name>
    <dbReference type="NCBI Taxonomy" id="5480"/>
    <lineage>
        <taxon>Eukaryota</taxon>
        <taxon>Fungi</taxon>
        <taxon>Dikarya</taxon>
        <taxon>Ascomycota</taxon>
        <taxon>Saccharomycotina</taxon>
        <taxon>Pichiomycetes</taxon>
        <taxon>Debaryomycetaceae</taxon>
        <taxon>Candida/Lodderomyces clade</taxon>
        <taxon>Candida</taxon>
    </lineage>
</organism>
<feature type="compositionally biased region" description="Low complexity" evidence="15">
    <location>
        <begin position="56"/>
        <end position="69"/>
    </location>
</feature>
<feature type="binding site" evidence="14">
    <location>
        <position position="947"/>
    </location>
    <ligand>
        <name>ATP</name>
        <dbReference type="ChEBI" id="CHEBI:30616"/>
    </ligand>
</feature>
<dbReference type="InterPro" id="IPR017441">
    <property type="entry name" value="Protein_kinase_ATP_BS"/>
</dbReference>
<feature type="compositionally biased region" description="Polar residues" evidence="15">
    <location>
        <begin position="844"/>
        <end position="861"/>
    </location>
</feature>
<dbReference type="InterPro" id="IPR000095">
    <property type="entry name" value="CRIB_dom"/>
</dbReference>
<feature type="region of interest" description="Disordered" evidence="15">
    <location>
        <begin position="1"/>
        <end position="414"/>
    </location>
</feature>
<dbReference type="PROSITE" id="PS50108">
    <property type="entry name" value="CRIB"/>
    <property type="match status" value="1"/>
</dbReference>
<evidence type="ECO:0000256" key="7">
    <source>
        <dbReference type="ARBA" id="ARBA00022741"/>
    </source>
</evidence>
<dbReference type="GO" id="GO:0033554">
    <property type="term" value="P:cellular response to stress"/>
    <property type="evidence" value="ECO:0007669"/>
    <property type="project" value="UniProtKB-ARBA"/>
</dbReference>
<evidence type="ECO:0000256" key="4">
    <source>
        <dbReference type="ARBA" id="ARBA00022490"/>
    </source>
</evidence>
<feature type="compositionally biased region" description="Polar residues" evidence="15">
    <location>
        <begin position="208"/>
        <end position="219"/>
    </location>
</feature>
<feature type="compositionally biased region" description="Polar residues" evidence="15">
    <location>
        <begin position="1"/>
        <end position="17"/>
    </location>
</feature>